<evidence type="ECO:0000313" key="1">
    <source>
        <dbReference type="EMBL" id="AHG20552.1"/>
    </source>
</evidence>
<proteinExistence type="predicted"/>
<dbReference type="AlphaFoldDB" id="W0LE53"/>
<reference evidence="1 2" key="1">
    <citation type="submission" date="2014-01" db="EMBL/GenBank/DDBJ databases">
        <title>Isolation of Serratia multitudinisentens RB-25 from Ex-Landfill site.</title>
        <authorList>
            <person name="Robson E.H.J."/>
        </authorList>
    </citation>
    <scope>NUCLEOTIDE SEQUENCE [LARGE SCALE GENOMIC DNA]</scope>
    <source>
        <strain evidence="1 2">RB-25</strain>
    </source>
</reference>
<dbReference type="HOGENOM" id="CLU_076022_1_0_6"/>
<dbReference type="eggNOG" id="COG5618">
    <property type="taxonomic scope" value="Bacteria"/>
</dbReference>
<dbReference type="KEGG" id="sfo:Z042_13655"/>
<dbReference type="STRING" id="1441930.Z042_13655"/>
<dbReference type="InterPro" id="IPR036215">
    <property type="entry name" value="TM0957-like_sf"/>
</dbReference>
<organism evidence="1 2">
    <name type="scientific">Chania multitudinisentens RB-25</name>
    <dbReference type="NCBI Taxonomy" id="1441930"/>
    <lineage>
        <taxon>Bacteria</taxon>
        <taxon>Pseudomonadati</taxon>
        <taxon>Pseudomonadota</taxon>
        <taxon>Gammaproteobacteria</taxon>
        <taxon>Enterobacterales</taxon>
        <taxon>Yersiniaceae</taxon>
        <taxon>Chania</taxon>
    </lineage>
</organism>
<sequence>MYKKAWLALAILALGGCRIVSEKELADLKSPPNPNMANVAKTWQEKLVPQVVTLARPADELLAALSTAKDFDSACQALGYRAQEENPCIFFVKLTGKIDKIDTTSRSGKLTLQEASGNRVVVQIGPTIRGTQLRDAYKGASYGDFNDQVLYGDYGRAINNQAVNMIEAMSLTVGETVEIYGVFSAWDIPPMLPYIMPAKIVHLGEQ</sequence>
<accession>W0LE53</accession>
<dbReference type="Pfam" id="PF10054">
    <property type="entry name" value="DUF2291"/>
    <property type="match status" value="1"/>
</dbReference>
<evidence type="ECO:0000313" key="2">
    <source>
        <dbReference type="Proteomes" id="UP000019030"/>
    </source>
</evidence>
<gene>
    <name evidence="1" type="ORF">Z042_13655</name>
</gene>
<keyword evidence="2" id="KW-1185">Reference proteome</keyword>
<dbReference type="InterPro" id="IPR014582">
    <property type="entry name" value="UCP033535_lipo"/>
</dbReference>
<protein>
    <submittedName>
        <fullName evidence="1">Lipoprotein</fullName>
    </submittedName>
</protein>
<reference evidence="1 2" key="2">
    <citation type="submission" date="2015-03" db="EMBL/GenBank/DDBJ databases">
        <authorList>
            <person name="Chan K.-G."/>
        </authorList>
    </citation>
    <scope>NUCLEOTIDE SEQUENCE [LARGE SCALE GENOMIC DNA]</scope>
    <source>
        <strain evidence="1 2">RB-25</strain>
    </source>
</reference>
<dbReference type="Proteomes" id="UP000019030">
    <property type="component" value="Chromosome"/>
</dbReference>
<keyword evidence="1" id="KW-0449">Lipoprotein</keyword>
<dbReference type="PATRIC" id="fig|1441930.4.peg.2706"/>
<dbReference type="RefSeq" id="WP_024912728.1">
    <property type="nucleotide sequence ID" value="NZ_CP007044.2"/>
</dbReference>
<dbReference type="EMBL" id="CP007044">
    <property type="protein sequence ID" value="AHG20552.1"/>
    <property type="molecule type" value="Genomic_DNA"/>
</dbReference>
<name>W0LE53_9GAMM</name>
<dbReference type="SUPFAM" id="SSF141318">
    <property type="entry name" value="TM0957-like"/>
    <property type="match status" value="1"/>
</dbReference>
<dbReference type="PROSITE" id="PS51257">
    <property type="entry name" value="PROKAR_LIPOPROTEIN"/>
    <property type="match status" value="1"/>
</dbReference>
<dbReference type="OrthoDB" id="6631333at2"/>